<evidence type="ECO:0000313" key="2">
    <source>
        <dbReference type="EMBL" id="KAK9820191.1"/>
    </source>
</evidence>
<protein>
    <submittedName>
        <fullName evidence="2">Uncharacterized protein</fullName>
    </submittedName>
</protein>
<accession>A0AAW1QG32</accession>
<keyword evidence="3" id="KW-1185">Reference proteome</keyword>
<comment type="caution">
    <text evidence="2">The sequence shown here is derived from an EMBL/GenBank/DDBJ whole genome shotgun (WGS) entry which is preliminary data.</text>
</comment>
<sequence length="151" mass="17183">MGDDDVTPYGLANPRLAEETMCRGENGVQWHVCPSCKSERHRKEAVEDLIRNQVARGPLHQQQAAKYRKEHPRATDEMVIRHLLKTKVTASMPGSPKWWAGKLADLKAITATKGMPTMFWTVTADEHSNLRFEEMPAFEDFIDRFDAGLEC</sequence>
<dbReference type="Proteomes" id="UP001489004">
    <property type="component" value="Unassembled WGS sequence"/>
</dbReference>
<gene>
    <name evidence="2" type="ORF">WJX72_007329</name>
</gene>
<feature type="region of interest" description="Disordered" evidence="1">
    <location>
        <begin position="54"/>
        <end position="73"/>
    </location>
</feature>
<organism evidence="2 3">
    <name type="scientific">[Myrmecia] bisecta</name>
    <dbReference type="NCBI Taxonomy" id="41462"/>
    <lineage>
        <taxon>Eukaryota</taxon>
        <taxon>Viridiplantae</taxon>
        <taxon>Chlorophyta</taxon>
        <taxon>core chlorophytes</taxon>
        <taxon>Trebouxiophyceae</taxon>
        <taxon>Trebouxiales</taxon>
        <taxon>Trebouxiaceae</taxon>
        <taxon>Myrmecia</taxon>
    </lineage>
</organism>
<proteinExistence type="predicted"/>
<dbReference type="EMBL" id="JALJOR010000003">
    <property type="protein sequence ID" value="KAK9820191.1"/>
    <property type="molecule type" value="Genomic_DNA"/>
</dbReference>
<evidence type="ECO:0000256" key="1">
    <source>
        <dbReference type="SAM" id="MobiDB-lite"/>
    </source>
</evidence>
<evidence type="ECO:0000313" key="3">
    <source>
        <dbReference type="Proteomes" id="UP001489004"/>
    </source>
</evidence>
<name>A0AAW1QG32_9CHLO</name>
<reference evidence="2 3" key="1">
    <citation type="journal article" date="2024" name="Nat. Commun.">
        <title>Phylogenomics reveals the evolutionary origins of lichenization in chlorophyte algae.</title>
        <authorList>
            <person name="Puginier C."/>
            <person name="Libourel C."/>
            <person name="Otte J."/>
            <person name="Skaloud P."/>
            <person name="Haon M."/>
            <person name="Grisel S."/>
            <person name="Petersen M."/>
            <person name="Berrin J.G."/>
            <person name="Delaux P.M."/>
            <person name="Dal Grande F."/>
            <person name="Keller J."/>
        </authorList>
    </citation>
    <scope>NUCLEOTIDE SEQUENCE [LARGE SCALE GENOMIC DNA]</scope>
    <source>
        <strain evidence="2 3">SAG 2043</strain>
    </source>
</reference>
<dbReference type="AlphaFoldDB" id="A0AAW1QG32"/>